<dbReference type="Proteomes" id="UP001150924">
    <property type="component" value="Unassembled WGS sequence"/>
</dbReference>
<name>A0A9X3EKM5_9BACT</name>
<protein>
    <submittedName>
        <fullName evidence="1">Uncharacterized protein</fullName>
    </submittedName>
</protein>
<comment type="caution">
    <text evidence="1">The sequence shown here is derived from an EMBL/GenBank/DDBJ whole genome shotgun (WGS) entry which is preliminary data.</text>
</comment>
<dbReference type="Gene3D" id="1.10.357.10">
    <property type="entry name" value="Tetracycline Repressor, domain 2"/>
    <property type="match status" value="1"/>
</dbReference>
<dbReference type="EMBL" id="JAPNKE010000002">
    <property type="protein sequence ID" value="MCY1004920.1"/>
    <property type="molecule type" value="Genomic_DNA"/>
</dbReference>
<dbReference type="SUPFAM" id="SSF48498">
    <property type="entry name" value="Tetracyclin repressor-like, C-terminal domain"/>
    <property type="match status" value="1"/>
</dbReference>
<evidence type="ECO:0000313" key="2">
    <source>
        <dbReference type="Proteomes" id="UP001150924"/>
    </source>
</evidence>
<organism evidence="1 2">
    <name type="scientific">Nannocystis pusilla</name>
    <dbReference type="NCBI Taxonomy" id="889268"/>
    <lineage>
        <taxon>Bacteria</taxon>
        <taxon>Pseudomonadati</taxon>
        <taxon>Myxococcota</taxon>
        <taxon>Polyangia</taxon>
        <taxon>Nannocystales</taxon>
        <taxon>Nannocystaceae</taxon>
        <taxon>Nannocystis</taxon>
    </lineage>
</organism>
<dbReference type="RefSeq" id="WP_267766531.1">
    <property type="nucleotide sequence ID" value="NZ_JAPNKE010000002.1"/>
</dbReference>
<evidence type="ECO:0000313" key="1">
    <source>
        <dbReference type="EMBL" id="MCY1004920.1"/>
    </source>
</evidence>
<accession>A0A9X3EKM5</accession>
<reference evidence="1" key="1">
    <citation type="submission" date="2022-11" db="EMBL/GenBank/DDBJ databases">
        <title>Minimal conservation of predation-associated metabolite biosynthetic gene clusters underscores biosynthetic potential of Myxococcota including descriptions for ten novel species: Archangium lansinium sp. nov., Myxococcus landrumus sp. nov., Nannocystis bai.</title>
        <authorList>
            <person name="Ahearne A."/>
            <person name="Stevens C."/>
            <person name="Phillips K."/>
        </authorList>
    </citation>
    <scope>NUCLEOTIDE SEQUENCE</scope>
    <source>
        <strain evidence="1">Na p29</strain>
    </source>
</reference>
<dbReference type="InterPro" id="IPR036271">
    <property type="entry name" value="Tet_transcr_reg_TetR-rel_C_sf"/>
</dbReference>
<proteinExistence type="predicted"/>
<keyword evidence="2" id="KW-1185">Reference proteome</keyword>
<sequence length="101" mass="10502">MVVDPSDATRELVASARETSTLRLTPALTAALAERLRAGEIVADEDPRELAAALVGLCIAAVALTPATADDPDAAARRVARRFARAIARRAPVAATGRRAT</sequence>
<gene>
    <name evidence="1" type="ORF">OV079_04915</name>
</gene>
<dbReference type="AlphaFoldDB" id="A0A9X3EKM5"/>